<dbReference type="GO" id="GO:0009234">
    <property type="term" value="P:menaquinone biosynthetic process"/>
    <property type="evidence" value="ECO:0007669"/>
    <property type="project" value="UniProtKB-UniRule"/>
</dbReference>
<reference evidence="4 5" key="1">
    <citation type="submission" date="2016-10" db="EMBL/GenBank/DDBJ databases">
        <authorList>
            <person name="de Groot N.N."/>
        </authorList>
    </citation>
    <scope>NUCLEOTIDE SEQUENCE [LARGE SCALE GENOMIC DNA]</scope>
    <source>
        <strain evidence="4 5">DSM 19938</strain>
    </source>
</reference>
<evidence type="ECO:0000313" key="4">
    <source>
        <dbReference type="EMBL" id="SEI74729.1"/>
    </source>
</evidence>
<dbReference type="EC" id="4.2.1.113" evidence="2"/>
<dbReference type="InterPro" id="IPR029017">
    <property type="entry name" value="Enolase-like_N"/>
</dbReference>
<dbReference type="SFLD" id="SFLDS00001">
    <property type="entry name" value="Enolase"/>
    <property type="match status" value="1"/>
</dbReference>
<dbReference type="SFLD" id="SFLDF00009">
    <property type="entry name" value="o-succinylbenzoate_synthase"/>
    <property type="match status" value="1"/>
</dbReference>
<dbReference type="Proteomes" id="UP000199532">
    <property type="component" value="Unassembled WGS sequence"/>
</dbReference>
<dbReference type="PANTHER" id="PTHR48073">
    <property type="entry name" value="O-SUCCINYLBENZOATE SYNTHASE-RELATED"/>
    <property type="match status" value="1"/>
</dbReference>
<dbReference type="RefSeq" id="WP_090335017.1">
    <property type="nucleotide sequence ID" value="NZ_FNXY01000003.1"/>
</dbReference>
<dbReference type="SFLD" id="SFLDG00180">
    <property type="entry name" value="muconate_cycloisomerase"/>
    <property type="match status" value="1"/>
</dbReference>
<proteinExistence type="predicted"/>
<dbReference type="Pfam" id="PF13378">
    <property type="entry name" value="MR_MLE_C"/>
    <property type="match status" value="1"/>
</dbReference>
<protein>
    <recommendedName>
        <fullName evidence="2">o-succinylbenzoate synthase</fullName>
        <ecNumber evidence="2">4.2.1.113</ecNumber>
    </recommendedName>
</protein>
<dbReference type="SMART" id="SM00922">
    <property type="entry name" value="MR_MLE"/>
    <property type="match status" value="1"/>
</dbReference>
<dbReference type="Gene3D" id="3.30.390.10">
    <property type="entry name" value="Enolase-like, N-terminal domain"/>
    <property type="match status" value="1"/>
</dbReference>
<sequence length="365" mass="41051">MPLRIVFQPYTLHFRMEAGTSRGVLKQKTSWILKVTDEEQPGVVGYGECGPLPGLSVDDIPDFGAQLAEVCELFNQLDLEVFPFNLSIILEQVVPEHLPSVRFGIEMALLDYMNGGEKMQYKNAFSKGEKGISMNGLIWMGSYDHMVSQIEDKLAQGYTTLKMKVGAIDFDQECRVLQSVRSRFSPSEITLRVDANGAFQPEDVHEKLKRLSGFDLHSIEQPIRAGQTELLAELCVSSPVPIALDEELIGIFDYRKKFALLKKTQPPFIILKPTLLGGFQHCKEWIEIATRLSIGWWMTSALESNIGLNAISQFTASFDNQLPQGLGTGQLYHNNFASPLKTDQGYLFYDKQENWDLSSLGDAWE</sequence>
<dbReference type="SUPFAM" id="SSF51604">
    <property type="entry name" value="Enolase C-terminal domain-like"/>
    <property type="match status" value="1"/>
</dbReference>
<dbReference type="GO" id="GO:0016854">
    <property type="term" value="F:racemase and epimerase activity"/>
    <property type="evidence" value="ECO:0007669"/>
    <property type="project" value="UniProtKB-ARBA"/>
</dbReference>
<keyword evidence="1" id="KW-0479">Metal-binding</keyword>
<name>A0A1H6T3M3_9BACT</name>
<organism evidence="4 5">
    <name type="scientific">Dyadobacter koreensis</name>
    <dbReference type="NCBI Taxonomy" id="408657"/>
    <lineage>
        <taxon>Bacteria</taxon>
        <taxon>Pseudomonadati</taxon>
        <taxon>Bacteroidota</taxon>
        <taxon>Cytophagia</taxon>
        <taxon>Cytophagales</taxon>
        <taxon>Spirosomataceae</taxon>
        <taxon>Dyadobacter</taxon>
    </lineage>
</organism>
<dbReference type="CDD" id="cd03320">
    <property type="entry name" value="OSBS"/>
    <property type="match status" value="1"/>
</dbReference>
<dbReference type="InterPro" id="IPR036849">
    <property type="entry name" value="Enolase-like_C_sf"/>
</dbReference>
<dbReference type="AlphaFoldDB" id="A0A1H6T3M3"/>
<dbReference type="EMBL" id="FNXY01000003">
    <property type="protein sequence ID" value="SEI74729.1"/>
    <property type="molecule type" value="Genomic_DNA"/>
</dbReference>
<evidence type="ECO:0000313" key="5">
    <source>
        <dbReference type="Proteomes" id="UP000199532"/>
    </source>
</evidence>
<dbReference type="InterPro" id="IPR029065">
    <property type="entry name" value="Enolase_C-like"/>
</dbReference>
<evidence type="ECO:0000256" key="1">
    <source>
        <dbReference type="ARBA" id="ARBA00022723"/>
    </source>
</evidence>
<dbReference type="NCBIfam" id="TIGR01927">
    <property type="entry name" value="menC_gam_Gplu"/>
    <property type="match status" value="1"/>
</dbReference>
<dbReference type="Gene3D" id="3.20.20.120">
    <property type="entry name" value="Enolase-like C-terminal domain"/>
    <property type="match status" value="1"/>
</dbReference>
<dbReference type="GO" id="GO:0043748">
    <property type="term" value="F:O-succinylbenzoate synthase activity"/>
    <property type="evidence" value="ECO:0007669"/>
    <property type="project" value="UniProtKB-EC"/>
</dbReference>
<evidence type="ECO:0000259" key="3">
    <source>
        <dbReference type="SMART" id="SM00922"/>
    </source>
</evidence>
<dbReference type="STRING" id="408657.SAMN04487995_2001"/>
<evidence type="ECO:0000256" key="2">
    <source>
        <dbReference type="NCBIfam" id="TIGR01927"/>
    </source>
</evidence>
<dbReference type="SUPFAM" id="SSF54826">
    <property type="entry name" value="Enolase N-terminal domain-like"/>
    <property type="match status" value="1"/>
</dbReference>
<dbReference type="InterPro" id="IPR013342">
    <property type="entry name" value="Mandelate_racemase_C"/>
</dbReference>
<dbReference type="OrthoDB" id="9766759at2"/>
<gene>
    <name evidence="4" type="ORF">SAMN04487995_2001</name>
</gene>
<accession>A0A1H6T3M3</accession>
<dbReference type="PANTHER" id="PTHR48073:SF2">
    <property type="entry name" value="O-SUCCINYLBENZOATE SYNTHASE"/>
    <property type="match status" value="1"/>
</dbReference>
<feature type="domain" description="Mandelate racemase/muconate lactonizing enzyme C-terminal" evidence="3">
    <location>
        <begin position="143"/>
        <end position="241"/>
    </location>
</feature>
<keyword evidence="5" id="KW-1185">Reference proteome</keyword>
<dbReference type="GO" id="GO:0046872">
    <property type="term" value="F:metal ion binding"/>
    <property type="evidence" value="ECO:0007669"/>
    <property type="project" value="UniProtKB-KW"/>
</dbReference>